<name>A0AAV3SCI8_HALDO</name>
<dbReference type="KEGG" id="hdo:MUK72_10660"/>
<evidence type="ECO:0000313" key="3">
    <source>
        <dbReference type="EMBL" id="UOO94426.1"/>
    </source>
</evidence>
<keyword evidence="2" id="KW-0378">Hydrolase</keyword>
<dbReference type="GO" id="GO:0016787">
    <property type="term" value="F:hydrolase activity"/>
    <property type="evidence" value="ECO:0007669"/>
    <property type="project" value="UniProtKB-KW"/>
</dbReference>
<reference evidence="3" key="2">
    <citation type="submission" date="2022-04" db="EMBL/GenBank/DDBJ databases">
        <title>Sequencing and genomic assembly of Halococcus dombrowskii.</title>
        <authorList>
            <person name="Lim S.W."/>
            <person name="MacLea K.S."/>
        </authorList>
    </citation>
    <scope>NUCLEOTIDE SEQUENCE</scope>
    <source>
        <strain evidence="3">H4</strain>
    </source>
</reference>
<organism evidence="2 5">
    <name type="scientific">Halococcus dombrowskii</name>
    <dbReference type="NCBI Taxonomy" id="179637"/>
    <lineage>
        <taxon>Archaea</taxon>
        <taxon>Methanobacteriati</taxon>
        <taxon>Methanobacteriota</taxon>
        <taxon>Stenosarchaea group</taxon>
        <taxon>Halobacteria</taxon>
        <taxon>Halobacteriales</taxon>
        <taxon>Halococcaceae</taxon>
        <taxon>Halococcus</taxon>
    </lineage>
</organism>
<dbReference type="AlphaFoldDB" id="A0AAV3SCI8"/>
<evidence type="ECO:0000313" key="2">
    <source>
        <dbReference type="EMBL" id="GAA0450387.1"/>
    </source>
</evidence>
<dbReference type="EMBL" id="CP095005">
    <property type="protein sequence ID" value="UOO94426.1"/>
    <property type="molecule type" value="Genomic_DNA"/>
</dbReference>
<evidence type="ECO:0000313" key="5">
    <source>
        <dbReference type="Proteomes" id="UP001500962"/>
    </source>
</evidence>
<protein>
    <submittedName>
        <fullName evidence="2">Sulfatase-like hydrolase/transferase</fullName>
    </submittedName>
</protein>
<sequence>MRDVLLITVDSLRADHLSAAGYERETTPSVDRLAANGHRFTNAFAHACATRASFPSILTSSTALMYGGYESLSENRTLVTEALPAAYRSGGFHSNLYLSAEFGYSRGFDFFFDSKTDPSPTARVKGAVEERLDEDGWLYGVLSRAVDTAEKEAGVNVGSAYVRADDITEKAIDWAENERDGPRFLWTHYMDVHHPYRPPERHQRALGIDPVPEREAIKLRRKMIEAPAEITDDERETLIDLYDAEIRFTDAEIGRLVEHVRVAWGDDTMVIVTADHGEAFGEHGGYSHTQTFHDEVLHVPLIVNCGSDGPATTHDELVGLADVTPTIIDYVDGEQSNSFVGHSLRPLLDGEGDWPREHVVGDWADGNRGGGERRFAYRDRRWKYIERGDGHVLYDLAADPGEHENVADGHPEVCERLRGVLDDHRERVAASADDIRTVEMDESTKKRLRDLGYAE</sequence>
<dbReference type="Proteomes" id="UP001500962">
    <property type="component" value="Unassembled WGS sequence"/>
</dbReference>
<dbReference type="PANTHER" id="PTHR43751:SF3">
    <property type="entry name" value="SULFATASE N-TERMINAL DOMAIN-CONTAINING PROTEIN"/>
    <property type="match status" value="1"/>
</dbReference>
<keyword evidence="4" id="KW-1185">Reference proteome</keyword>
<dbReference type="PANTHER" id="PTHR43751">
    <property type="entry name" value="SULFATASE"/>
    <property type="match status" value="1"/>
</dbReference>
<dbReference type="RefSeq" id="WP_244700178.1">
    <property type="nucleotide sequence ID" value="NZ_BAAADN010000002.1"/>
</dbReference>
<evidence type="ECO:0000313" key="4">
    <source>
        <dbReference type="Proteomes" id="UP000830542"/>
    </source>
</evidence>
<accession>A0AAV3SCI8</accession>
<dbReference type="Proteomes" id="UP000830542">
    <property type="component" value="Chromosome"/>
</dbReference>
<dbReference type="EMBL" id="BAAADN010000002">
    <property type="protein sequence ID" value="GAA0450387.1"/>
    <property type="molecule type" value="Genomic_DNA"/>
</dbReference>
<dbReference type="GeneID" id="71762314"/>
<dbReference type="InterPro" id="IPR017850">
    <property type="entry name" value="Alkaline_phosphatase_core_sf"/>
</dbReference>
<dbReference type="Gene3D" id="3.30.1120.10">
    <property type="match status" value="1"/>
</dbReference>
<reference evidence="2" key="1">
    <citation type="journal article" date="2014" name="Int. J. Syst. Evol. Microbiol.">
        <title>Complete genome sequence of Corynebacterium casei LMG S-19264T (=DSM 44701T), isolated from a smear-ripened cheese.</title>
        <authorList>
            <consortium name="US DOE Joint Genome Institute (JGI-PGF)"/>
            <person name="Walter F."/>
            <person name="Albersmeier A."/>
            <person name="Kalinowski J."/>
            <person name="Ruckert C."/>
        </authorList>
    </citation>
    <scope>NUCLEOTIDE SEQUENCE</scope>
    <source>
        <strain evidence="2">JCM 12289</strain>
    </source>
</reference>
<dbReference type="InterPro" id="IPR000917">
    <property type="entry name" value="Sulfatase_N"/>
</dbReference>
<dbReference type="Pfam" id="PF00884">
    <property type="entry name" value="Sulfatase"/>
    <property type="match status" value="1"/>
</dbReference>
<feature type="domain" description="Sulfatase N-terminal" evidence="1">
    <location>
        <begin position="3"/>
        <end position="331"/>
    </location>
</feature>
<reference evidence="2" key="3">
    <citation type="submission" date="2023-12" db="EMBL/GenBank/DDBJ databases">
        <authorList>
            <person name="Sun Q."/>
            <person name="Inoue M."/>
        </authorList>
    </citation>
    <scope>NUCLEOTIDE SEQUENCE</scope>
    <source>
        <strain evidence="2">JCM 12289</strain>
    </source>
</reference>
<dbReference type="Gene3D" id="3.40.720.10">
    <property type="entry name" value="Alkaline Phosphatase, subunit A"/>
    <property type="match status" value="1"/>
</dbReference>
<evidence type="ECO:0000259" key="1">
    <source>
        <dbReference type="Pfam" id="PF00884"/>
    </source>
</evidence>
<dbReference type="InterPro" id="IPR052701">
    <property type="entry name" value="GAG_Ulvan_Degrading_Sulfatases"/>
</dbReference>
<gene>
    <name evidence="2" type="ORF">GCM10008985_02440</name>
    <name evidence="3" type="ORF">MUK72_10660</name>
</gene>
<dbReference type="CDD" id="cd16148">
    <property type="entry name" value="sulfatase_like"/>
    <property type="match status" value="1"/>
</dbReference>
<proteinExistence type="predicted"/>
<dbReference type="SUPFAM" id="SSF53649">
    <property type="entry name" value="Alkaline phosphatase-like"/>
    <property type="match status" value="1"/>
</dbReference>